<dbReference type="Pfam" id="PF00094">
    <property type="entry name" value="VWD"/>
    <property type="match status" value="1"/>
</dbReference>
<evidence type="ECO:0000259" key="11">
    <source>
        <dbReference type="PROSITE" id="PS51220"/>
    </source>
</evidence>
<dbReference type="Ensembl" id="ENSOANT00000015848.2">
    <property type="protein sequence ID" value="ENSOANP00000015845.2"/>
    <property type="gene ID" value="ENSOANG00000009995.2"/>
</dbReference>
<dbReference type="Pfam" id="PF23263">
    <property type="entry name" value="C8-3_MUC4"/>
    <property type="match status" value="1"/>
</dbReference>
<feature type="domain" description="NIDO" evidence="11">
    <location>
        <begin position="177"/>
        <end position="331"/>
    </location>
</feature>
<evidence type="ECO:0008006" key="15">
    <source>
        <dbReference type="Google" id="ProtNLM"/>
    </source>
</evidence>
<dbReference type="PROSITE" id="PS51220">
    <property type="entry name" value="NIDO"/>
    <property type="match status" value="1"/>
</dbReference>
<evidence type="ECO:0000256" key="6">
    <source>
        <dbReference type="PROSITE-ProRule" id="PRU00076"/>
    </source>
</evidence>
<dbReference type="GO" id="GO:0005615">
    <property type="term" value="C:extracellular space"/>
    <property type="evidence" value="ECO:0000318"/>
    <property type="project" value="GO_Central"/>
</dbReference>
<evidence type="ECO:0000256" key="4">
    <source>
        <dbReference type="ARBA" id="ARBA00023136"/>
    </source>
</evidence>
<dbReference type="InterPro" id="IPR005533">
    <property type="entry name" value="AMOP_dom"/>
</dbReference>
<evidence type="ECO:0000256" key="3">
    <source>
        <dbReference type="ARBA" id="ARBA00022989"/>
    </source>
</evidence>
<comment type="caution">
    <text evidence="6">Lacks conserved residue(s) required for the propagation of feature annotation.</text>
</comment>
<dbReference type="InterPro" id="IPR003886">
    <property type="entry name" value="NIDO_dom"/>
</dbReference>
<dbReference type="PANTHER" id="PTHR13802:SF52">
    <property type="entry name" value="MUCIN-4"/>
    <property type="match status" value="1"/>
</dbReference>
<evidence type="ECO:0000313" key="13">
    <source>
        <dbReference type="Ensembl" id="ENSOANP00000015845.2"/>
    </source>
</evidence>
<keyword evidence="6" id="KW-0245">EGF-like domain</keyword>
<dbReference type="GO" id="GO:0005176">
    <property type="term" value="F:ErbB-2 class receptor binding"/>
    <property type="evidence" value="ECO:0000318"/>
    <property type="project" value="GO_Central"/>
</dbReference>
<evidence type="ECO:0000259" key="12">
    <source>
        <dbReference type="PROSITE" id="PS51233"/>
    </source>
</evidence>
<dbReference type="Proteomes" id="UP000002279">
    <property type="component" value="Chromosome 1"/>
</dbReference>
<dbReference type="Bgee" id="ENSOANG00000009995">
    <property type="expression patterns" value="Expressed in endometrium and 4 other cell types or tissues"/>
</dbReference>
<dbReference type="InterPro" id="IPR056619">
    <property type="entry name" value="C8-3_MUC4"/>
</dbReference>
<sequence>MAAATSHTLSPLTDNQKSTASSTTITSASTTQPPTVTRPPASTTTANPIKGKDCRGLVSDKTKLEIGGKKMGSKDGCRAHMGSLFLICFSNGPSGITLFPYGKEANDQEFVQKNLDFTSPLFKPQIGFPLGSTLRSSLYFTDNGQIIFPAWDYAIRSYPNPPSWGFSRWDSIAMVAAFWEDADFSTGQGTIFYQEYDTLTWYRPQIIQNVESLIRKSSGIPYVARWTLKVTWVGAPAYPAWTNSGTNTFQAILTTDGSRSIALMLYQDGGMRWNVAQRPLTNALIGFTSGDGFYKNDLLMLQSPAEKYRPDQFLSSGPGLRGLRVYHLQKEVRPNYRLKCLQWLEENPVWHSWAQAQLSCPCTLWQAWEDPRFWWSRAGWMAGRRRQLCSFSSWQGGVCCSYDHWGAFLNGQRIRDPWQEDREIEAQNWCCLWNDNPYFCQLYRQRWPPVTCAGYRPPWIAWMFGDPHITTLDGTTYTFNGLGDFLLMKAKSANSSFLLQGRTTQTGTAPATNFMAFAAQYNSSGTGIITVQWLLQPNDMIQVLLNNQTVNFNYSEGIERGVHNISGVQLFRNNTVSATFDGAVAVTVSANFNILYAFTSLPEEYFNKTQGLLGVWNSDPTDDFKMPNGSSIPANSSEESIFHYGMSLSHGLFTDKPGRQPGNFTPVFLTKLIGENTTFYEEAKKLCNNSQECIYDALATKNINFGLRTKSFQDNFLKMNTSLNQFPPSLTGQIDIHAFMQKTKIVTYSSYHSGVKPYLSLWADNGTLAWTPRSLDPFTLTIRATDVIGLSSTLSPTFVVCNCSSESLCDYNQTTKVNNSSLYVAACNCALGSLGAFCQYPIDVCEACFPNVTCLPGKGCGLCPGNLIGDGMHCAGEDFTSSFLSMPCPADYCGNGGTCHISPNTACKPTCTCPPAFTDAHCRVAGKPFSPTIVRELPRRIVQLLLSEEERARQEDVNASVSRQSLPNIGLALMASSSPAPLNPTSANHSIHVGNVLIQHWNVTSEFRYIPTSNISFLNERLVTAIVEAFERKVCTTQRQAKSTVNFKPTPTRADIRDISSSNIDELKKYFECRDYPGYVLVFREEPGLICVSPCEEGYCQNGGKCQHLQDGPHCSCVPFSIYSPSGERCEQLGIRLGAFFGILFGALGALALLGVVAFLVAYLCRYERSWASG</sequence>
<reference evidence="13" key="3">
    <citation type="submission" date="2025-09" db="UniProtKB">
        <authorList>
            <consortium name="Ensembl"/>
        </authorList>
    </citation>
    <scope>IDENTIFICATION</scope>
    <source>
        <strain evidence="13">Glennie</strain>
    </source>
</reference>
<evidence type="ECO:0000313" key="14">
    <source>
        <dbReference type="Proteomes" id="UP000002279"/>
    </source>
</evidence>
<gene>
    <name evidence="13" type="primary">MUC4</name>
</gene>
<dbReference type="PANTHER" id="PTHR13802">
    <property type="entry name" value="MUCIN 4-RELATED"/>
    <property type="match status" value="1"/>
</dbReference>
<keyword evidence="14" id="KW-1185">Reference proteome</keyword>
<dbReference type="InterPro" id="IPR001846">
    <property type="entry name" value="VWF_type-D"/>
</dbReference>
<dbReference type="HOGENOM" id="CLU_1010240_0_0_1"/>
<feature type="transmembrane region" description="Helical" evidence="8">
    <location>
        <begin position="1139"/>
        <end position="1165"/>
    </location>
</feature>
<accession>F6ZQS9</accession>
<dbReference type="GO" id="GO:0007160">
    <property type="term" value="P:cell-matrix adhesion"/>
    <property type="evidence" value="ECO:0007669"/>
    <property type="project" value="InterPro"/>
</dbReference>
<dbReference type="SMART" id="SM00723">
    <property type="entry name" value="AMOP"/>
    <property type="match status" value="1"/>
</dbReference>
<keyword evidence="4 8" id="KW-0472">Membrane</keyword>
<feature type="disulfide bond" evidence="6">
    <location>
        <begin position="913"/>
        <end position="922"/>
    </location>
</feature>
<dbReference type="InParanoid" id="F6ZQS9"/>
<dbReference type="SMART" id="SM00216">
    <property type="entry name" value="VWD"/>
    <property type="match status" value="1"/>
</dbReference>
<dbReference type="InterPro" id="IPR051495">
    <property type="entry name" value="Epithelial_Barrier/Signaling"/>
</dbReference>
<evidence type="ECO:0000259" key="10">
    <source>
        <dbReference type="PROSITE" id="PS50856"/>
    </source>
</evidence>
<dbReference type="PROSITE" id="PS50026">
    <property type="entry name" value="EGF_3"/>
    <property type="match status" value="2"/>
</dbReference>
<evidence type="ECO:0000256" key="2">
    <source>
        <dbReference type="ARBA" id="ARBA00022692"/>
    </source>
</evidence>
<dbReference type="STRING" id="9258.ENSOANP00000015845"/>
<reference evidence="13" key="2">
    <citation type="submission" date="2025-08" db="UniProtKB">
        <authorList>
            <consortium name="Ensembl"/>
        </authorList>
    </citation>
    <scope>IDENTIFICATION</scope>
    <source>
        <strain evidence="13">Glennie</strain>
    </source>
</reference>
<proteinExistence type="predicted"/>
<dbReference type="eggNOG" id="ENOG502QUJ0">
    <property type="taxonomic scope" value="Eukaryota"/>
</dbReference>
<dbReference type="GO" id="GO:0016020">
    <property type="term" value="C:membrane"/>
    <property type="evidence" value="ECO:0007669"/>
    <property type="project" value="UniProtKB-SubCell"/>
</dbReference>
<feature type="compositionally biased region" description="Polar residues" evidence="7">
    <location>
        <begin position="1"/>
        <end position="17"/>
    </location>
</feature>
<dbReference type="SMART" id="SM00539">
    <property type="entry name" value="NIDO"/>
    <property type="match status" value="1"/>
</dbReference>
<evidence type="ECO:0000256" key="7">
    <source>
        <dbReference type="SAM" id="MobiDB-lite"/>
    </source>
</evidence>
<dbReference type="AlphaFoldDB" id="F6ZQS9"/>
<dbReference type="PROSITE" id="PS50856">
    <property type="entry name" value="AMOP"/>
    <property type="match status" value="1"/>
</dbReference>
<feature type="compositionally biased region" description="Polar residues" evidence="7">
    <location>
        <begin position="32"/>
        <end position="47"/>
    </location>
</feature>
<dbReference type="OMA" id="CEWLAIS"/>
<keyword evidence="3 8" id="KW-1133">Transmembrane helix</keyword>
<feature type="region of interest" description="Disordered" evidence="7">
    <location>
        <begin position="1"/>
        <end position="53"/>
    </location>
</feature>
<dbReference type="GeneTree" id="ENSGT00730000110943"/>
<keyword evidence="5 6" id="KW-1015">Disulfide bond</keyword>
<protein>
    <recommendedName>
        <fullName evidence="15">Mucin 4, cell surface associated</fullName>
    </recommendedName>
</protein>
<feature type="domain" description="VWFD" evidence="12">
    <location>
        <begin position="459"/>
        <end position="652"/>
    </location>
</feature>
<dbReference type="CDD" id="cd00054">
    <property type="entry name" value="EGF_CA"/>
    <property type="match status" value="1"/>
</dbReference>
<evidence type="ECO:0000256" key="5">
    <source>
        <dbReference type="ARBA" id="ARBA00023157"/>
    </source>
</evidence>
<reference evidence="13 14" key="1">
    <citation type="journal article" date="2008" name="Nature">
        <title>Genome analysis of the platypus reveals unique signatures of evolution.</title>
        <authorList>
            <person name="Warren W.C."/>
            <person name="Hillier L.W."/>
            <person name="Marshall Graves J.A."/>
            <person name="Birney E."/>
            <person name="Ponting C.P."/>
            <person name="Grutzner F."/>
            <person name="Belov K."/>
            <person name="Miller W."/>
            <person name="Clarke L."/>
            <person name="Chinwalla A.T."/>
            <person name="Yang S.P."/>
            <person name="Heger A."/>
            <person name="Locke D.P."/>
            <person name="Miethke P."/>
            <person name="Waters P.D."/>
            <person name="Veyrunes F."/>
            <person name="Fulton L."/>
            <person name="Fulton B."/>
            <person name="Graves T."/>
            <person name="Wallis J."/>
            <person name="Puente X.S."/>
            <person name="Lopez-Otin C."/>
            <person name="Ordonez G.R."/>
            <person name="Eichler E.E."/>
            <person name="Chen L."/>
            <person name="Cheng Z."/>
            <person name="Deakin J.E."/>
            <person name="Alsop A."/>
            <person name="Thompson K."/>
            <person name="Kirby P."/>
            <person name="Papenfuss A.T."/>
            <person name="Wakefield M.J."/>
            <person name="Olender T."/>
            <person name="Lancet D."/>
            <person name="Huttley G.A."/>
            <person name="Smit A.F."/>
            <person name="Pask A."/>
            <person name="Temple-Smith P."/>
            <person name="Batzer M.A."/>
            <person name="Walker J.A."/>
            <person name="Konkel M.K."/>
            <person name="Harris R.S."/>
            <person name="Whittington C.M."/>
            <person name="Wong E.S."/>
            <person name="Gemmell N.J."/>
            <person name="Buschiazzo E."/>
            <person name="Vargas Jentzsch I.M."/>
            <person name="Merkel A."/>
            <person name="Schmitz J."/>
            <person name="Zemann A."/>
            <person name="Churakov G."/>
            <person name="Kriegs J.O."/>
            <person name="Brosius J."/>
            <person name="Murchison E.P."/>
            <person name="Sachidanandam R."/>
            <person name="Smith C."/>
            <person name="Hannon G.J."/>
            <person name="Tsend-Ayush E."/>
            <person name="McMillan D."/>
            <person name="Attenborough R."/>
            <person name="Rens W."/>
            <person name="Ferguson-Smith M."/>
            <person name="Lefevre C.M."/>
            <person name="Sharp J.A."/>
            <person name="Nicholas K.R."/>
            <person name="Ray D.A."/>
            <person name="Kube M."/>
            <person name="Reinhardt R."/>
            <person name="Pringle T.H."/>
            <person name="Taylor J."/>
            <person name="Jones R.C."/>
            <person name="Nixon B."/>
            <person name="Dacheux J.L."/>
            <person name="Niwa H."/>
            <person name="Sekita Y."/>
            <person name="Huang X."/>
            <person name="Stark A."/>
            <person name="Kheradpour P."/>
            <person name="Kellis M."/>
            <person name="Flicek P."/>
            <person name="Chen Y."/>
            <person name="Webber C."/>
            <person name="Hardison R."/>
            <person name="Nelson J."/>
            <person name="Hallsworth-Pepin K."/>
            <person name="Delehaunty K."/>
            <person name="Markovic C."/>
            <person name="Minx P."/>
            <person name="Feng Y."/>
            <person name="Kremitzki C."/>
            <person name="Mitreva M."/>
            <person name="Glasscock J."/>
            <person name="Wylie T."/>
            <person name="Wohldmann P."/>
            <person name="Thiru P."/>
            <person name="Nhan M.N."/>
            <person name="Pohl C.S."/>
            <person name="Smith S.M."/>
            <person name="Hou S."/>
            <person name="Nefedov M."/>
            <person name="de Jong P.J."/>
            <person name="Renfree M.B."/>
            <person name="Mardis E.R."/>
            <person name="Wilson R.K."/>
        </authorList>
    </citation>
    <scope>NUCLEOTIDE SEQUENCE [LARGE SCALE GENOMIC DNA]</scope>
    <source>
        <strain evidence="13 14">Glennie</strain>
    </source>
</reference>
<dbReference type="SMART" id="SM00181">
    <property type="entry name" value="EGF"/>
    <property type="match status" value="3"/>
</dbReference>
<evidence type="ECO:0000256" key="8">
    <source>
        <dbReference type="SAM" id="Phobius"/>
    </source>
</evidence>
<feature type="domain" description="AMOP" evidence="10">
    <location>
        <begin position="332"/>
        <end position="447"/>
    </location>
</feature>
<keyword evidence="2 8" id="KW-0812">Transmembrane</keyword>
<name>F6ZQS9_ORNAN</name>
<feature type="domain" description="EGF-like" evidence="9">
    <location>
        <begin position="1092"/>
        <end position="1131"/>
    </location>
</feature>
<feature type="compositionally biased region" description="Low complexity" evidence="7">
    <location>
        <begin position="18"/>
        <end position="31"/>
    </location>
</feature>
<feature type="domain" description="EGF-like" evidence="9">
    <location>
        <begin position="884"/>
        <end position="923"/>
    </location>
</feature>
<dbReference type="InterPro" id="IPR000742">
    <property type="entry name" value="EGF"/>
</dbReference>
<dbReference type="Pfam" id="PF06119">
    <property type="entry name" value="NIDO"/>
    <property type="match status" value="1"/>
</dbReference>
<dbReference type="PROSITE" id="PS51233">
    <property type="entry name" value="VWFD"/>
    <property type="match status" value="1"/>
</dbReference>
<evidence type="ECO:0000259" key="9">
    <source>
        <dbReference type="PROSITE" id="PS50026"/>
    </source>
</evidence>
<comment type="subcellular location">
    <subcellularLocation>
        <location evidence="1">Membrane</location>
    </subcellularLocation>
</comment>
<organism evidence="13 14">
    <name type="scientific">Ornithorhynchus anatinus</name>
    <name type="common">Duckbill platypus</name>
    <dbReference type="NCBI Taxonomy" id="9258"/>
    <lineage>
        <taxon>Eukaryota</taxon>
        <taxon>Metazoa</taxon>
        <taxon>Chordata</taxon>
        <taxon>Craniata</taxon>
        <taxon>Vertebrata</taxon>
        <taxon>Euteleostomi</taxon>
        <taxon>Mammalia</taxon>
        <taxon>Monotremata</taxon>
        <taxon>Ornithorhynchidae</taxon>
        <taxon>Ornithorhynchus</taxon>
    </lineage>
</organism>
<evidence type="ECO:0000256" key="1">
    <source>
        <dbReference type="ARBA" id="ARBA00004370"/>
    </source>
</evidence>